<dbReference type="Gene3D" id="1.20.1070.10">
    <property type="entry name" value="Rhodopsin 7-helix transmembrane proteins"/>
    <property type="match status" value="2"/>
</dbReference>
<feature type="transmembrane region" description="Helical" evidence="10">
    <location>
        <begin position="134"/>
        <end position="151"/>
    </location>
</feature>
<evidence type="ECO:0000256" key="7">
    <source>
        <dbReference type="ARBA" id="ARBA00023157"/>
    </source>
</evidence>
<comment type="caution">
    <text evidence="12">The sequence shown here is derived from an EMBL/GenBank/DDBJ whole genome shotgun (WGS) entry which is preliminary data.</text>
</comment>
<dbReference type="EMBL" id="JABEBT010000107">
    <property type="protein sequence ID" value="KAF7632265.1"/>
    <property type="molecule type" value="Genomic_DNA"/>
</dbReference>
<keyword evidence="7" id="KW-1015">Disulfide bond</keyword>
<dbReference type="GO" id="GO:0005886">
    <property type="term" value="C:plasma membrane"/>
    <property type="evidence" value="ECO:0007669"/>
    <property type="project" value="UniProtKB-SubCell"/>
</dbReference>
<evidence type="ECO:0000256" key="2">
    <source>
        <dbReference type="ARBA" id="ARBA00022475"/>
    </source>
</evidence>
<keyword evidence="4 10" id="KW-1133">Transmembrane helix</keyword>
<keyword evidence="3 10" id="KW-0812">Transmembrane</keyword>
<keyword evidence="13" id="KW-1185">Reference proteome</keyword>
<evidence type="ECO:0000256" key="3">
    <source>
        <dbReference type="ARBA" id="ARBA00022692"/>
    </source>
</evidence>
<dbReference type="Pfam" id="PF00001">
    <property type="entry name" value="7tm_1"/>
    <property type="match status" value="1"/>
</dbReference>
<keyword evidence="2" id="KW-1003">Cell membrane</keyword>
<evidence type="ECO:0000256" key="10">
    <source>
        <dbReference type="SAM" id="Phobius"/>
    </source>
</evidence>
<evidence type="ECO:0000256" key="8">
    <source>
        <dbReference type="ARBA" id="ARBA00023170"/>
    </source>
</evidence>
<dbReference type="AlphaFoldDB" id="A0A8S9ZG59"/>
<evidence type="ECO:0000256" key="1">
    <source>
        <dbReference type="ARBA" id="ARBA00004651"/>
    </source>
</evidence>
<dbReference type="GO" id="GO:0043410">
    <property type="term" value="P:positive regulation of MAPK cascade"/>
    <property type="evidence" value="ECO:0007669"/>
    <property type="project" value="TreeGrafter"/>
</dbReference>
<dbReference type="GO" id="GO:0071880">
    <property type="term" value="P:adenylate cyclase-activating adrenergic receptor signaling pathway"/>
    <property type="evidence" value="ECO:0007669"/>
    <property type="project" value="TreeGrafter"/>
</dbReference>
<feature type="transmembrane region" description="Helical" evidence="10">
    <location>
        <begin position="23"/>
        <end position="49"/>
    </location>
</feature>
<keyword evidence="9" id="KW-0807">Transducer</keyword>
<organism evidence="12 13">
    <name type="scientific">Meloidogyne graminicola</name>
    <dbReference type="NCBI Taxonomy" id="189291"/>
    <lineage>
        <taxon>Eukaryota</taxon>
        <taxon>Metazoa</taxon>
        <taxon>Ecdysozoa</taxon>
        <taxon>Nematoda</taxon>
        <taxon>Chromadorea</taxon>
        <taxon>Rhabditida</taxon>
        <taxon>Tylenchina</taxon>
        <taxon>Tylenchomorpha</taxon>
        <taxon>Tylenchoidea</taxon>
        <taxon>Meloidogynidae</taxon>
        <taxon>Meloidogyninae</taxon>
        <taxon>Meloidogyne</taxon>
    </lineage>
</organism>
<comment type="subcellular location">
    <subcellularLocation>
        <location evidence="1">Cell membrane</location>
        <topology evidence="1">Multi-pass membrane protein</topology>
    </subcellularLocation>
</comment>
<sequence>MRFFTVYSTQQIDNQTNLLFTNFHLVILALITCFCICANLITFFLLIFCRPLQRSSRTTNLFIISLCLADLGVGCVVMPLMLLHEWKINFPYWLCQFWQLVDLIFSTESLYSICAIALDRVWNLEKPLRSKTFNANYLILPLLILPVYLFSCLTRKTANVGMQHSSDFHCFPSPEVSKQVLWVALPTLYLPAIFLHSSLPNLEPIPSLIQQPVQQQSLLSPIQINTFENKIERVEKVKPNEKRASVCETSKNNNKTLRKVSLPQCCRKPTISGLPKINEIEKFKTKIELINNEQPTSPSFFISEEEEEENNFNLNKPPIKQRQQRLSSARFSIITFSENISLLLRKESVTQQIKAAKAVALILCCFLLCWFPFLLVWPLLFRLCLWLNYLCSSINPLLYTLSTPKIRSLFKSKKYSKFIFVNAEKNKKRNEEFI</sequence>
<dbReference type="Proteomes" id="UP000605970">
    <property type="component" value="Unassembled WGS sequence"/>
</dbReference>
<keyword evidence="6 10" id="KW-0472">Membrane</keyword>
<evidence type="ECO:0000313" key="12">
    <source>
        <dbReference type="EMBL" id="KAF7632265.1"/>
    </source>
</evidence>
<feature type="transmembrane region" description="Helical" evidence="10">
    <location>
        <begin position="355"/>
        <end position="373"/>
    </location>
</feature>
<gene>
    <name evidence="12" type="ORF">Mgra_00008334</name>
</gene>
<evidence type="ECO:0000313" key="13">
    <source>
        <dbReference type="Proteomes" id="UP000605970"/>
    </source>
</evidence>
<keyword evidence="5" id="KW-0297">G-protein coupled receptor</keyword>
<accession>A0A8S9ZG59</accession>
<evidence type="ECO:0000256" key="9">
    <source>
        <dbReference type="ARBA" id="ARBA00023224"/>
    </source>
</evidence>
<dbReference type="SUPFAM" id="SSF81321">
    <property type="entry name" value="Family A G protein-coupled receptor-like"/>
    <property type="match status" value="2"/>
</dbReference>
<dbReference type="OrthoDB" id="5797539at2759"/>
<proteinExistence type="predicted"/>
<evidence type="ECO:0000256" key="6">
    <source>
        <dbReference type="ARBA" id="ARBA00023136"/>
    </source>
</evidence>
<dbReference type="PANTHER" id="PTHR24248">
    <property type="entry name" value="ADRENERGIC RECEPTOR-RELATED G-PROTEIN COUPLED RECEPTOR"/>
    <property type="match status" value="1"/>
</dbReference>
<dbReference type="InterPro" id="IPR017452">
    <property type="entry name" value="GPCR_Rhodpsn_7TM"/>
</dbReference>
<dbReference type="PROSITE" id="PS50262">
    <property type="entry name" value="G_PROTEIN_RECEP_F1_2"/>
    <property type="match status" value="1"/>
</dbReference>
<dbReference type="GO" id="GO:0004993">
    <property type="term" value="F:G protein-coupled serotonin receptor activity"/>
    <property type="evidence" value="ECO:0007669"/>
    <property type="project" value="UniProtKB-ARBA"/>
</dbReference>
<dbReference type="PANTHER" id="PTHR24248:SF199">
    <property type="entry name" value="IP13425P-RELATED"/>
    <property type="match status" value="1"/>
</dbReference>
<evidence type="ECO:0000259" key="11">
    <source>
        <dbReference type="PROSITE" id="PS50262"/>
    </source>
</evidence>
<dbReference type="PRINTS" id="PR00237">
    <property type="entry name" value="GPCRRHODOPSN"/>
</dbReference>
<protein>
    <submittedName>
        <fullName evidence="12">G_PROTEIN_RECEP_F1_2 domain-containing protein</fullName>
    </submittedName>
</protein>
<reference evidence="12" key="1">
    <citation type="journal article" date="2020" name="Ecol. Evol.">
        <title>Genome structure and content of the rice root-knot nematode (Meloidogyne graminicola).</title>
        <authorList>
            <person name="Phan N.T."/>
            <person name="Danchin E.G.J."/>
            <person name="Klopp C."/>
            <person name="Perfus-Barbeoch L."/>
            <person name="Kozlowski D.K."/>
            <person name="Koutsovoulos G.D."/>
            <person name="Lopez-Roques C."/>
            <person name="Bouchez O."/>
            <person name="Zahm M."/>
            <person name="Besnard G."/>
            <person name="Bellafiore S."/>
        </authorList>
    </citation>
    <scope>NUCLEOTIDE SEQUENCE</scope>
    <source>
        <strain evidence="12">VN-18</strain>
    </source>
</reference>
<evidence type="ECO:0000256" key="5">
    <source>
        <dbReference type="ARBA" id="ARBA00023040"/>
    </source>
</evidence>
<feature type="domain" description="G-protein coupled receptors family 1 profile" evidence="11">
    <location>
        <begin position="38"/>
        <end position="399"/>
    </location>
</feature>
<dbReference type="InterPro" id="IPR000276">
    <property type="entry name" value="GPCR_Rhodpsn"/>
</dbReference>
<feature type="transmembrane region" description="Helical" evidence="10">
    <location>
        <begin position="61"/>
        <end position="83"/>
    </location>
</feature>
<keyword evidence="8" id="KW-0675">Receptor</keyword>
<evidence type="ECO:0000256" key="4">
    <source>
        <dbReference type="ARBA" id="ARBA00022989"/>
    </source>
</evidence>
<name>A0A8S9ZG59_9BILA</name>